<proteinExistence type="predicted"/>
<feature type="transmembrane region" description="Helical" evidence="1">
    <location>
        <begin position="143"/>
        <end position="166"/>
    </location>
</feature>
<keyword evidence="1" id="KW-0472">Membrane</keyword>
<dbReference type="EMBL" id="CP002106">
    <property type="protein sequence ID" value="ADK67933.1"/>
    <property type="molecule type" value="Genomic_DNA"/>
</dbReference>
<dbReference type="GeneID" id="78512239"/>
<keyword evidence="1" id="KW-0812">Transmembrane</keyword>
<feature type="transmembrane region" description="Helical" evidence="1">
    <location>
        <begin position="31"/>
        <end position="53"/>
    </location>
</feature>
<dbReference type="RefSeq" id="WP_013251685.1">
    <property type="nucleotide sequence ID" value="NC_014363.1"/>
</dbReference>
<protein>
    <recommendedName>
        <fullName evidence="4">ABC-2 type transporter</fullName>
    </recommendedName>
</protein>
<feature type="transmembrane region" description="Helical" evidence="1">
    <location>
        <begin position="93"/>
        <end position="110"/>
    </location>
</feature>
<evidence type="ECO:0000256" key="1">
    <source>
        <dbReference type="SAM" id="Phobius"/>
    </source>
</evidence>
<evidence type="ECO:0008006" key="4">
    <source>
        <dbReference type="Google" id="ProtNLM"/>
    </source>
</evidence>
<dbReference type="eggNOG" id="COG0842">
    <property type="taxonomic scope" value="Bacteria"/>
</dbReference>
<evidence type="ECO:0000313" key="2">
    <source>
        <dbReference type="EMBL" id="ADK67933.1"/>
    </source>
</evidence>
<evidence type="ECO:0000313" key="3">
    <source>
        <dbReference type="Proteomes" id="UP000000333"/>
    </source>
</evidence>
<gene>
    <name evidence="2" type="ordered locus">Olsu_0820</name>
</gene>
<name>E1QZW9_OLSUV</name>
<dbReference type="STRING" id="633147.Olsu_0820"/>
<sequence length="178" mass="18511">MDVPASRKLPGEGIPSVVLGMTCPLLQLGELCSAVVVSCVVTAAVALVGRVTWGLRLFVSPGSVAAIVVCSLGMYGMGLVLDGVAVRYKRTGSLLLLFQLGLLLVTDTLPSDPGVLAFTRAIPLTACNDFIRLSMTGGDPGGALVALVVTSLAWLVVGNVTFHLLLAKARRDGNLLFY</sequence>
<reference evidence="2 3" key="1">
    <citation type="journal article" date="2010" name="Stand. Genomic Sci.">
        <title>Complete genome sequence of Olsenella uli type strain (VPI D76D-27C).</title>
        <authorList>
            <person name="Goker M."/>
            <person name="Held B."/>
            <person name="Lucas S."/>
            <person name="Nolan M."/>
            <person name="Yasawong M."/>
            <person name="Glavina Del Rio T."/>
            <person name="Tice H."/>
            <person name="Cheng J.F."/>
            <person name="Bruce D."/>
            <person name="Detter J.C."/>
            <person name="Tapia R."/>
            <person name="Han C."/>
            <person name="Goodwin L."/>
            <person name="Pitluck S."/>
            <person name="Liolios K."/>
            <person name="Ivanova N."/>
            <person name="Mavromatis K."/>
            <person name="Mikhailova N."/>
            <person name="Pati A."/>
            <person name="Chen A."/>
            <person name="Palaniappan K."/>
            <person name="Land M."/>
            <person name="Hauser L."/>
            <person name="Chang Y.J."/>
            <person name="Jeffries C.D."/>
            <person name="Rohde M."/>
            <person name="Sikorski J."/>
            <person name="Pukall R."/>
            <person name="Woyke T."/>
            <person name="Bristow J."/>
            <person name="Eisen J.A."/>
            <person name="Markowitz V."/>
            <person name="Hugenholtz P."/>
            <person name="Kyrpides N.C."/>
            <person name="Klenk H.P."/>
            <person name="Lapidus A."/>
        </authorList>
    </citation>
    <scope>NUCLEOTIDE SEQUENCE [LARGE SCALE GENOMIC DNA]</scope>
    <source>
        <strain evidence="3">ATCC 49627 / DSM 7084 / CIP 109912 / JCM 12494 / NCIMB 702895 / VPI D76D-27C</strain>
    </source>
</reference>
<feature type="transmembrane region" description="Helical" evidence="1">
    <location>
        <begin position="59"/>
        <end position="81"/>
    </location>
</feature>
<organism evidence="2 3">
    <name type="scientific">Olsenella uli (strain ATCC 49627 / DSM 7084 / CCUG 31166 / CIP 109912 / JCM 12494 / LMG 11480 / NCIMB 702895 / VPI D76D-27C)</name>
    <name type="common">Lactobacillus uli</name>
    <dbReference type="NCBI Taxonomy" id="633147"/>
    <lineage>
        <taxon>Bacteria</taxon>
        <taxon>Bacillati</taxon>
        <taxon>Actinomycetota</taxon>
        <taxon>Coriobacteriia</taxon>
        <taxon>Coriobacteriales</taxon>
        <taxon>Atopobiaceae</taxon>
        <taxon>Olsenella</taxon>
    </lineage>
</organism>
<keyword evidence="1" id="KW-1133">Transmembrane helix</keyword>
<dbReference type="AlphaFoldDB" id="E1QZW9"/>
<dbReference type="OrthoDB" id="2067867at2"/>
<keyword evidence="3" id="KW-1185">Reference proteome</keyword>
<dbReference type="KEGG" id="ols:Olsu_0820"/>
<dbReference type="HOGENOM" id="CLU_1509137_0_0_11"/>
<dbReference type="Proteomes" id="UP000000333">
    <property type="component" value="Chromosome"/>
</dbReference>
<accession>E1QZW9</accession>
<dbReference type="PATRIC" id="fig|633147.7.peg.728"/>